<evidence type="ECO:0000313" key="3">
    <source>
        <dbReference type="Proteomes" id="UP000431269"/>
    </source>
</evidence>
<dbReference type="AlphaFoldDB" id="A0A6I6MMM5"/>
<proteinExistence type="predicted"/>
<evidence type="ECO:0000256" key="1">
    <source>
        <dbReference type="SAM" id="Phobius"/>
    </source>
</evidence>
<reference evidence="3" key="1">
    <citation type="submission" date="2019-12" db="EMBL/GenBank/DDBJ databases">
        <title>Complete genome of Terracaulis silvestris 0127_4.</title>
        <authorList>
            <person name="Vieira S."/>
            <person name="Riedel T."/>
            <person name="Sproer C."/>
            <person name="Pascual J."/>
            <person name="Boedeker C."/>
            <person name="Overmann J."/>
        </authorList>
    </citation>
    <scope>NUCLEOTIDE SEQUENCE [LARGE SCALE GENOMIC DNA]</scope>
    <source>
        <strain evidence="3">0127_4</strain>
    </source>
</reference>
<evidence type="ECO:0000313" key="2">
    <source>
        <dbReference type="EMBL" id="QGZ93977.1"/>
    </source>
</evidence>
<keyword evidence="3" id="KW-1185">Reference proteome</keyword>
<dbReference type="KEGG" id="tsv:DSM104635_00793"/>
<keyword evidence="1" id="KW-0472">Membrane</keyword>
<dbReference type="RefSeq" id="WP_158764953.1">
    <property type="nucleotide sequence ID" value="NZ_CP047045.1"/>
</dbReference>
<keyword evidence="1" id="KW-0812">Transmembrane</keyword>
<feature type="transmembrane region" description="Helical" evidence="1">
    <location>
        <begin position="20"/>
        <end position="40"/>
    </location>
</feature>
<accession>A0A6I6MMM5</accession>
<protein>
    <submittedName>
        <fullName evidence="2">Uncharacterized protein</fullName>
    </submittedName>
</protein>
<name>A0A6I6MMM5_9CAUL</name>
<dbReference type="Proteomes" id="UP000431269">
    <property type="component" value="Chromosome"/>
</dbReference>
<organism evidence="2 3">
    <name type="scientific">Terricaulis silvestris</name>
    <dbReference type="NCBI Taxonomy" id="2686094"/>
    <lineage>
        <taxon>Bacteria</taxon>
        <taxon>Pseudomonadati</taxon>
        <taxon>Pseudomonadota</taxon>
        <taxon>Alphaproteobacteria</taxon>
        <taxon>Caulobacterales</taxon>
        <taxon>Caulobacteraceae</taxon>
        <taxon>Terricaulis</taxon>
    </lineage>
</organism>
<keyword evidence="1" id="KW-1133">Transmembrane helix</keyword>
<gene>
    <name evidence="2" type="ORF">DSM104635_00793</name>
</gene>
<sequence length="63" mass="7277">MFRRRRRRSSSFSRRTPPQLKYIAYGACAVAVIGLFVFFIGQSDTLAPEPQEIRVEIPDAFKE</sequence>
<dbReference type="EMBL" id="CP047045">
    <property type="protein sequence ID" value="QGZ93977.1"/>
    <property type="molecule type" value="Genomic_DNA"/>
</dbReference>